<evidence type="ECO:0000313" key="2">
    <source>
        <dbReference type="EMBL" id="KAL0568406.1"/>
    </source>
</evidence>
<dbReference type="Proteomes" id="UP001465976">
    <property type="component" value="Unassembled WGS sequence"/>
</dbReference>
<feature type="compositionally biased region" description="Low complexity" evidence="1">
    <location>
        <begin position="207"/>
        <end position="216"/>
    </location>
</feature>
<feature type="region of interest" description="Disordered" evidence="1">
    <location>
        <begin position="435"/>
        <end position="532"/>
    </location>
</feature>
<feature type="compositionally biased region" description="Gly residues" evidence="1">
    <location>
        <begin position="442"/>
        <end position="473"/>
    </location>
</feature>
<evidence type="ECO:0000313" key="3">
    <source>
        <dbReference type="Proteomes" id="UP001465976"/>
    </source>
</evidence>
<feature type="compositionally biased region" description="Pro residues" evidence="1">
    <location>
        <begin position="217"/>
        <end position="235"/>
    </location>
</feature>
<feature type="compositionally biased region" description="Basic residues" evidence="1">
    <location>
        <begin position="45"/>
        <end position="56"/>
    </location>
</feature>
<feature type="compositionally biased region" description="Polar residues" evidence="1">
    <location>
        <begin position="1"/>
        <end position="10"/>
    </location>
</feature>
<protein>
    <submittedName>
        <fullName evidence="2">Uncharacterized protein</fullName>
    </submittedName>
</protein>
<keyword evidence="3" id="KW-1185">Reference proteome</keyword>
<dbReference type="EMBL" id="JBAHYK010001347">
    <property type="protein sequence ID" value="KAL0568406.1"/>
    <property type="molecule type" value="Genomic_DNA"/>
</dbReference>
<evidence type="ECO:0000256" key="1">
    <source>
        <dbReference type="SAM" id="MobiDB-lite"/>
    </source>
</evidence>
<feature type="compositionally biased region" description="Polar residues" evidence="1">
    <location>
        <begin position="909"/>
        <end position="921"/>
    </location>
</feature>
<feature type="region of interest" description="Disordered" evidence="1">
    <location>
        <begin position="660"/>
        <end position="689"/>
    </location>
</feature>
<comment type="caution">
    <text evidence="2">The sequence shown here is derived from an EMBL/GenBank/DDBJ whole genome shotgun (WGS) entry which is preliminary data.</text>
</comment>
<feature type="region of interest" description="Disordered" evidence="1">
    <location>
        <begin position="1"/>
        <end position="82"/>
    </location>
</feature>
<feature type="compositionally biased region" description="Low complexity" evidence="1">
    <location>
        <begin position="510"/>
        <end position="528"/>
    </location>
</feature>
<accession>A0ABR3EZN9</accession>
<feature type="compositionally biased region" description="Low complexity" evidence="1">
    <location>
        <begin position="873"/>
        <end position="908"/>
    </location>
</feature>
<gene>
    <name evidence="2" type="ORF">V5O48_013574</name>
</gene>
<feature type="compositionally biased region" description="Basic residues" evidence="1">
    <location>
        <begin position="474"/>
        <end position="488"/>
    </location>
</feature>
<sequence length="1011" mass="107408">MSLPDTTCPTDASPSPSPREDEEETDSFHCHQGQNENGLEPEPGRKKKKKKAKKSASVKAREAKEREKEREREREKEKPPPAVLCISRNKHWKYISSYHGPWLQLPLELLESLLALNLDPATLSPPASASIEHQQQSLFGGNGLPAISNLPYNKLRSTSSSPNPNPNRVERDRGFHHLSSLSPQAGAGTFTNPNGLPPTTTSLSFSLNPNHLNGPHSPSPPPIPTGTSTPPPPIDPGVFRNVASIRRLIDEAAELSVRASSGLSAAELRASGGGGGGLESLGLGLGGFGGGGGGYGGGGGGGRNVAMSAMRIHRLRALAVQKLAQAYKADEIASSVMVMQGGSVFDDVAEKVLRVDPNDIDAKYVNFFHEKIPSRQLAESTTTQTLDELIAAQPQRLEFYRTRGIVHCFKDEYGQATKDFTFAIKEARAARKAKMSHVHGDVTGGGVNGGGGGGGGGGGKGKGGGNGGGGGKANGKKKGNNNKQRGKKQGGGEKAAASDLGGGGEDDSSETASTTSSSPSAHPSTHPYPASPDPIEPQLLFLRGAAYLSHAVHLIESAVLKLEGIEKKPTLDGAELRLCYLEEGRYGGVEVGNPDGPLGRRGGEKVRGYREAFLGVGEREGAGAGAGAGKKEKGKGLRERVETLLNKSIRDHERFLAHFDSLESGPGPIGVEDLRPSPSQGEGEQDEGRWDWVREGRHVELLNQTEYAFHLSESIRPGSHQHQHPSVSPPPPSPHHHYSHSTPAFPATFTTYHPLLVESHFSILLSLLLLGDFASILGRFARTAGCVEGLEGYPVFLPPRSMAQAEFVEVLERLAGGWKVGCASSFAERERQAQAQAEEGTGRGKGKMIAVEVPDLNLTPTARIEEYDGTWIPTPTQGESSSSSSATTPRSSTPDTPSTTTFTSTSTSWNPACTPQSQWSGGTPPPLPPTTTWVKPRPDAVEALECARILLAPVLARQRQCLKEDKGLVKLNGNGNGKKPKPVPINIPLHGPRVEVVLAWMGGVVLPEIED</sequence>
<organism evidence="2 3">
    <name type="scientific">Marasmius crinis-equi</name>
    <dbReference type="NCBI Taxonomy" id="585013"/>
    <lineage>
        <taxon>Eukaryota</taxon>
        <taxon>Fungi</taxon>
        <taxon>Dikarya</taxon>
        <taxon>Basidiomycota</taxon>
        <taxon>Agaricomycotina</taxon>
        <taxon>Agaricomycetes</taxon>
        <taxon>Agaricomycetidae</taxon>
        <taxon>Agaricales</taxon>
        <taxon>Marasmiineae</taxon>
        <taxon>Marasmiaceae</taxon>
        <taxon>Marasmius</taxon>
    </lineage>
</organism>
<feature type="region of interest" description="Disordered" evidence="1">
    <location>
        <begin position="868"/>
        <end position="925"/>
    </location>
</feature>
<feature type="compositionally biased region" description="Polar residues" evidence="1">
    <location>
        <begin position="179"/>
        <end position="206"/>
    </location>
</feature>
<feature type="compositionally biased region" description="Low complexity" evidence="1">
    <location>
        <begin position="717"/>
        <end position="726"/>
    </location>
</feature>
<feature type="compositionally biased region" description="Basic and acidic residues" evidence="1">
    <location>
        <begin position="59"/>
        <end position="79"/>
    </location>
</feature>
<name>A0ABR3EZN9_9AGAR</name>
<reference evidence="2 3" key="1">
    <citation type="submission" date="2024-02" db="EMBL/GenBank/DDBJ databases">
        <title>A draft genome for the cacao thread blight pathogen Marasmius crinis-equi.</title>
        <authorList>
            <person name="Cohen S.P."/>
            <person name="Baruah I.K."/>
            <person name="Amoako-Attah I."/>
            <person name="Bukari Y."/>
            <person name="Meinhardt L.W."/>
            <person name="Bailey B.A."/>
        </authorList>
    </citation>
    <scope>NUCLEOTIDE SEQUENCE [LARGE SCALE GENOMIC DNA]</scope>
    <source>
        <strain evidence="2 3">GH-76</strain>
    </source>
</reference>
<feature type="region of interest" description="Disordered" evidence="1">
    <location>
        <begin position="716"/>
        <end position="742"/>
    </location>
</feature>
<feature type="region of interest" description="Disordered" evidence="1">
    <location>
        <begin position="150"/>
        <end position="235"/>
    </location>
</feature>
<proteinExistence type="predicted"/>